<keyword evidence="4" id="KW-1185">Reference proteome</keyword>
<feature type="compositionally biased region" description="Basic and acidic residues" evidence="2">
    <location>
        <begin position="86"/>
        <end position="102"/>
    </location>
</feature>
<dbReference type="HOGENOM" id="CLU_183130_0_0_6"/>
<dbReference type="KEGG" id="tni:TVNIR_2036"/>
<evidence type="ECO:0000313" key="4">
    <source>
        <dbReference type="Proteomes" id="UP000010809"/>
    </source>
</evidence>
<dbReference type="AlphaFoldDB" id="L0DZ84"/>
<dbReference type="STRING" id="1255043.TVNIR_2036"/>
<dbReference type="EMBL" id="CP003989">
    <property type="protein sequence ID" value="AGA33696.1"/>
    <property type="molecule type" value="Genomic_DNA"/>
</dbReference>
<dbReference type="PATRIC" id="fig|1255043.3.peg.2058"/>
<evidence type="ECO:0000313" key="3">
    <source>
        <dbReference type="EMBL" id="AGA33696.1"/>
    </source>
</evidence>
<evidence type="ECO:0000256" key="2">
    <source>
        <dbReference type="SAM" id="MobiDB-lite"/>
    </source>
</evidence>
<feature type="region of interest" description="Disordered" evidence="2">
    <location>
        <begin position="69"/>
        <end position="102"/>
    </location>
</feature>
<name>L0DZ84_THIND</name>
<keyword evidence="1" id="KW-0175">Coiled coil</keyword>
<sequence>MKTRKLLERLGHFLDKDWAEQRAELESIQEVLQKLEEKETRLRAKLEAHPDPDERQEIQAKLEVVHAQRQKGLDRVRQLRAHQRGKAPDPKVTERRATGKAD</sequence>
<feature type="coiled-coil region" evidence="1">
    <location>
        <begin position="18"/>
        <end position="48"/>
    </location>
</feature>
<protein>
    <submittedName>
        <fullName evidence="3">Uncharacterized protein</fullName>
    </submittedName>
</protein>
<organism evidence="3 4">
    <name type="scientific">Thioalkalivibrio nitratireducens (strain DSM 14787 / UNIQEM 213 / ALEN2)</name>
    <dbReference type="NCBI Taxonomy" id="1255043"/>
    <lineage>
        <taxon>Bacteria</taxon>
        <taxon>Pseudomonadati</taxon>
        <taxon>Pseudomonadota</taxon>
        <taxon>Gammaproteobacteria</taxon>
        <taxon>Chromatiales</taxon>
        <taxon>Ectothiorhodospiraceae</taxon>
        <taxon>Thioalkalivibrio</taxon>
    </lineage>
</organism>
<gene>
    <name evidence="3" type="ordered locus">TVNIR_2036</name>
</gene>
<accession>L0DZ84</accession>
<dbReference type="RefSeq" id="WP_015258821.1">
    <property type="nucleotide sequence ID" value="NC_019902.2"/>
</dbReference>
<dbReference type="Proteomes" id="UP000010809">
    <property type="component" value="Chromosome"/>
</dbReference>
<reference evidence="3" key="1">
    <citation type="submission" date="2015-12" db="EMBL/GenBank/DDBJ databases">
        <authorList>
            <person name="Tikhonova T.V."/>
            <person name="Pavlov A.R."/>
            <person name="Beletsky A.V."/>
            <person name="Mardanov A.V."/>
            <person name="Sorokin D.Y."/>
            <person name="Ravin N.V."/>
            <person name="Popov V.O."/>
        </authorList>
    </citation>
    <scope>NUCLEOTIDE SEQUENCE</scope>
    <source>
        <strain evidence="3">DSM 14787</strain>
    </source>
</reference>
<proteinExistence type="predicted"/>
<dbReference type="eggNOG" id="ENOG502ZDE5">
    <property type="taxonomic scope" value="Bacteria"/>
</dbReference>
<evidence type="ECO:0000256" key="1">
    <source>
        <dbReference type="SAM" id="Coils"/>
    </source>
</evidence>